<dbReference type="Pfam" id="PF03167">
    <property type="entry name" value="UDG"/>
    <property type="match status" value="1"/>
</dbReference>
<evidence type="ECO:0000256" key="1">
    <source>
        <dbReference type="ARBA" id="ARBA00001400"/>
    </source>
</evidence>
<dbReference type="GO" id="GO:0004844">
    <property type="term" value="F:uracil DNA N-glycosylase activity"/>
    <property type="evidence" value="ECO:0007669"/>
    <property type="project" value="UniProtKB-EC"/>
</dbReference>
<evidence type="ECO:0000313" key="16">
    <source>
        <dbReference type="Proteomes" id="UP000050502"/>
    </source>
</evidence>
<dbReference type="InParanoid" id="A0A0M8K9L3"/>
<keyword evidence="13" id="KW-0548">Nucleotidyltransferase</keyword>
<evidence type="ECO:0000313" key="15">
    <source>
        <dbReference type="Proteomes" id="UP000037784"/>
    </source>
</evidence>
<keyword evidence="10" id="KW-0411">Iron-sulfur</keyword>
<dbReference type="STRING" id="872965.SE16_09580"/>
<evidence type="ECO:0000256" key="10">
    <source>
        <dbReference type="ARBA" id="ARBA00023014"/>
    </source>
</evidence>
<reference evidence="14 16" key="2">
    <citation type="submission" date="2015-07" db="EMBL/GenBank/DDBJ databases">
        <title>Whole genome sequence of Ardenticatena maritima DSM 23922.</title>
        <authorList>
            <person name="Hemp J."/>
            <person name="Ward L.M."/>
            <person name="Pace L.A."/>
            <person name="Fischer W.W."/>
        </authorList>
    </citation>
    <scope>NUCLEOTIDE SEQUENCE [LARGE SCALE GENOMIC DNA]</scope>
    <source>
        <strain evidence="14 16">110S</strain>
    </source>
</reference>
<reference evidence="15" key="3">
    <citation type="submission" date="2015-08" db="EMBL/GenBank/DDBJ databases">
        <title>Draft Genome Sequence of a Heterotrophic Facultative Anaerobic Bacterium Ardenticatena maritima Strain 110S.</title>
        <authorList>
            <person name="Kawaichi S."/>
            <person name="Yoshida T."/>
            <person name="Sako Y."/>
            <person name="Nakamura R."/>
        </authorList>
    </citation>
    <scope>NUCLEOTIDE SEQUENCE [LARGE SCALE GENOMIC DNA]</scope>
    <source>
        <strain evidence="15">110S</strain>
    </source>
</reference>
<dbReference type="InterPro" id="IPR005273">
    <property type="entry name" value="Ura-DNA_glyco_family4"/>
</dbReference>
<dbReference type="SUPFAM" id="SSF52141">
    <property type="entry name" value="Uracil-DNA glycosylase-like"/>
    <property type="match status" value="1"/>
</dbReference>
<comment type="catalytic activity">
    <reaction evidence="1">
        <text>Hydrolyzes single-stranded DNA or mismatched double-stranded DNA and polynucleotides, releasing free uracil.</text>
        <dbReference type="EC" id="3.2.2.27"/>
    </reaction>
</comment>
<keyword evidence="6" id="KW-0479">Metal-binding</keyword>
<dbReference type="Gene3D" id="3.40.470.10">
    <property type="entry name" value="Uracil-DNA glycosylase-like domain"/>
    <property type="match status" value="1"/>
</dbReference>
<keyword evidence="8" id="KW-0378">Hydrolase</keyword>
<dbReference type="PANTHER" id="PTHR33693:SF1">
    <property type="entry name" value="TYPE-4 URACIL-DNA GLYCOSYLASE"/>
    <property type="match status" value="1"/>
</dbReference>
<dbReference type="RefSeq" id="WP_054492960.1">
    <property type="nucleotide sequence ID" value="NZ_BBZA01000113.1"/>
</dbReference>
<dbReference type="SMART" id="SM00987">
    <property type="entry name" value="UreE_C"/>
    <property type="match status" value="1"/>
</dbReference>
<dbReference type="GO" id="GO:0016779">
    <property type="term" value="F:nucleotidyltransferase activity"/>
    <property type="evidence" value="ECO:0007669"/>
    <property type="project" value="UniProtKB-KW"/>
</dbReference>
<dbReference type="EMBL" id="LGKN01000005">
    <property type="protein sequence ID" value="KPL87803.1"/>
    <property type="molecule type" value="Genomic_DNA"/>
</dbReference>
<dbReference type="NCBIfam" id="TIGR00758">
    <property type="entry name" value="UDG_fam4"/>
    <property type="match status" value="1"/>
</dbReference>
<keyword evidence="15" id="KW-1185">Reference proteome</keyword>
<gene>
    <name evidence="13" type="primary">dpo</name>
    <name evidence="13" type="ORF">ARMA_1519</name>
    <name evidence="14" type="ORF">SE16_09580</name>
</gene>
<comment type="similarity">
    <text evidence="2">Belongs to the uracil-DNA glycosylase (UDG) superfamily. Type 4 (UDGa) family.</text>
</comment>
<evidence type="ECO:0000256" key="11">
    <source>
        <dbReference type="ARBA" id="ARBA00023204"/>
    </source>
</evidence>
<keyword evidence="11" id="KW-0234">DNA repair</keyword>
<dbReference type="OrthoDB" id="5290748at2"/>
<evidence type="ECO:0000313" key="13">
    <source>
        <dbReference type="EMBL" id="GAP63096.1"/>
    </source>
</evidence>
<dbReference type="GO" id="GO:0046872">
    <property type="term" value="F:metal ion binding"/>
    <property type="evidence" value="ECO:0007669"/>
    <property type="project" value="UniProtKB-KW"/>
</dbReference>
<comment type="caution">
    <text evidence="13">The sequence shown here is derived from an EMBL/GenBank/DDBJ whole genome shotgun (WGS) entry which is preliminary data.</text>
</comment>
<reference evidence="13 15" key="1">
    <citation type="journal article" date="2015" name="Genome Announc.">
        <title>Draft Genome Sequence of a Heterotrophic Facultative Anaerobic Thermophilic Bacterium, Ardenticatena maritima Strain 110ST.</title>
        <authorList>
            <person name="Kawaichi S."/>
            <person name="Yoshida T."/>
            <person name="Sako Y."/>
            <person name="Nakamura R."/>
        </authorList>
    </citation>
    <scope>NUCLEOTIDE SEQUENCE [LARGE SCALE GENOMIC DNA]</scope>
    <source>
        <strain evidence="13 15">110S</strain>
    </source>
</reference>
<accession>A0A0M8K9L3</accession>
<dbReference type="Proteomes" id="UP000050502">
    <property type="component" value="Unassembled WGS sequence"/>
</dbReference>
<evidence type="ECO:0000313" key="14">
    <source>
        <dbReference type="EMBL" id="KPL87803.1"/>
    </source>
</evidence>
<name>A0A0M8K9L3_9CHLR</name>
<protein>
    <recommendedName>
        <fullName evidence="4">Type-4 uracil-DNA glycosylase</fullName>
        <ecNumber evidence="3">3.2.2.27</ecNumber>
    </recommendedName>
</protein>
<dbReference type="InterPro" id="IPR005122">
    <property type="entry name" value="Uracil-DNA_glycosylase-like"/>
</dbReference>
<organism evidence="13 15">
    <name type="scientific">Ardenticatena maritima</name>
    <dbReference type="NCBI Taxonomy" id="872965"/>
    <lineage>
        <taxon>Bacteria</taxon>
        <taxon>Bacillati</taxon>
        <taxon>Chloroflexota</taxon>
        <taxon>Ardenticatenia</taxon>
        <taxon>Ardenticatenales</taxon>
        <taxon>Ardenticatenaceae</taxon>
        <taxon>Ardenticatena</taxon>
    </lineage>
</organism>
<dbReference type="CDD" id="cd10030">
    <property type="entry name" value="UDG-F4_TTUDGA_SPO1dp_like"/>
    <property type="match status" value="1"/>
</dbReference>
<feature type="domain" description="Uracil-DNA glycosylase-like" evidence="12">
    <location>
        <begin position="34"/>
        <end position="174"/>
    </location>
</feature>
<dbReference type="GO" id="GO:0051539">
    <property type="term" value="F:4 iron, 4 sulfur cluster binding"/>
    <property type="evidence" value="ECO:0007669"/>
    <property type="project" value="UniProtKB-KW"/>
</dbReference>
<keyword evidence="13" id="KW-0808">Transferase</keyword>
<keyword evidence="5" id="KW-0004">4Fe-4S</keyword>
<dbReference type="Proteomes" id="UP000037784">
    <property type="component" value="Unassembled WGS sequence"/>
</dbReference>
<evidence type="ECO:0000256" key="5">
    <source>
        <dbReference type="ARBA" id="ARBA00022485"/>
    </source>
</evidence>
<dbReference type="InterPro" id="IPR051536">
    <property type="entry name" value="UDG_Type-4/5"/>
</dbReference>
<keyword evidence="7" id="KW-0227">DNA damage</keyword>
<evidence type="ECO:0000256" key="3">
    <source>
        <dbReference type="ARBA" id="ARBA00012030"/>
    </source>
</evidence>
<proteinExistence type="inferred from homology"/>
<dbReference type="InterPro" id="IPR036895">
    <property type="entry name" value="Uracil-DNA_glycosylase-like_sf"/>
</dbReference>
<evidence type="ECO:0000259" key="12">
    <source>
        <dbReference type="SMART" id="SM00986"/>
    </source>
</evidence>
<dbReference type="SMART" id="SM00986">
    <property type="entry name" value="UDG"/>
    <property type="match status" value="1"/>
</dbReference>
<evidence type="ECO:0000256" key="9">
    <source>
        <dbReference type="ARBA" id="ARBA00023004"/>
    </source>
</evidence>
<dbReference type="AlphaFoldDB" id="A0A0M8K9L3"/>
<sequence>MTPEERAAALQALEAEVRTCTRCRLCETRTHAVPGEGPVTATIMLIGEGPGANEDRQGRPFVGAAGQLLNELLLRIGLLREDVYITNVVKCRPPNNRDPHPDEINACKPYLVQQLRLIDPEVIITLGRFAMERWIPNARITQVHGQGFMYKHRLIVPMFHPAAALHKPHWRPMLEEDFDRLPTLIDRARMVRSGQMSAEAAGITILTPAAPSEEPTQLDLFGGGASSGGSD</sequence>
<dbReference type="GO" id="GO:0006281">
    <property type="term" value="P:DNA repair"/>
    <property type="evidence" value="ECO:0007669"/>
    <property type="project" value="UniProtKB-KW"/>
</dbReference>
<dbReference type="PANTHER" id="PTHR33693">
    <property type="entry name" value="TYPE-5 URACIL-DNA GLYCOSYLASE"/>
    <property type="match status" value="1"/>
</dbReference>
<evidence type="ECO:0000256" key="6">
    <source>
        <dbReference type="ARBA" id="ARBA00022723"/>
    </source>
</evidence>
<evidence type="ECO:0000256" key="8">
    <source>
        <dbReference type="ARBA" id="ARBA00022801"/>
    </source>
</evidence>
<evidence type="ECO:0000256" key="4">
    <source>
        <dbReference type="ARBA" id="ARBA00019403"/>
    </source>
</evidence>
<evidence type="ECO:0000256" key="2">
    <source>
        <dbReference type="ARBA" id="ARBA00006521"/>
    </source>
</evidence>
<dbReference type="EMBL" id="BBZA01000113">
    <property type="protein sequence ID" value="GAP63096.1"/>
    <property type="molecule type" value="Genomic_DNA"/>
</dbReference>
<dbReference type="EC" id="3.2.2.27" evidence="3"/>
<keyword evidence="9" id="KW-0408">Iron</keyword>
<dbReference type="PATRIC" id="fig|872965.6.peg.1959"/>
<evidence type="ECO:0000256" key="7">
    <source>
        <dbReference type="ARBA" id="ARBA00022763"/>
    </source>
</evidence>